<dbReference type="InterPro" id="IPR015424">
    <property type="entry name" value="PyrdxlP-dep_Trfase"/>
</dbReference>
<organism evidence="3 4">
    <name type="scientific">Chromobacterium vaccinii</name>
    <dbReference type="NCBI Taxonomy" id="1108595"/>
    <lineage>
        <taxon>Bacteria</taxon>
        <taxon>Pseudomonadati</taxon>
        <taxon>Pseudomonadota</taxon>
        <taxon>Betaproteobacteria</taxon>
        <taxon>Neisseriales</taxon>
        <taxon>Chromobacteriaceae</taxon>
        <taxon>Chromobacterium</taxon>
    </lineage>
</organism>
<evidence type="ECO:0000256" key="1">
    <source>
        <dbReference type="ARBA" id="ARBA00022898"/>
    </source>
</evidence>
<keyword evidence="1" id="KW-0663">Pyridoxal phosphate</keyword>
<dbReference type="Pfam" id="PF00266">
    <property type="entry name" value="Aminotran_5"/>
    <property type="match status" value="1"/>
</dbReference>
<dbReference type="Gene3D" id="3.90.1150.10">
    <property type="entry name" value="Aspartate Aminotransferase, domain 1"/>
    <property type="match status" value="1"/>
</dbReference>
<keyword evidence="4" id="KW-1185">Reference proteome</keyword>
<dbReference type="Proteomes" id="UP001455709">
    <property type="component" value="Unassembled WGS sequence"/>
</dbReference>
<proteinExistence type="predicted"/>
<evidence type="ECO:0000313" key="3">
    <source>
        <dbReference type="EMBL" id="MEO2216317.1"/>
    </source>
</evidence>
<keyword evidence="3" id="KW-0032">Aminotransferase</keyword>
<dbReference type="RefSeq" id="WP_347369889.1">
    <property type="nucleotide sequence ID" value="NZ_JBDOJC010000001.1"/>
</dbReference>
<gene>
    <name evidence="3" type="ORF">ABGV49_04490</name>
</gene>
<accession>A0ABV0F896</accession>
<sequence length="123" mass="13631">MSPGGFFAYENQWATVEAFQFHRQIGKKRVADRILDLNGQLKEGLSRMSHVTLHTPLNRDLSAGFVCFEVNGLSPKEVVSRLREKAVIASSTPYGKSYARFSAGIVNTPAEMDRALSLIRAMA</sequence>
<reference evidence="3 4" key="1">
    <citation type="submission" date="2024-05" db="EMBL/GenBank/DDBJ databases">
        <authorList>
            <person name="De Oliveira J.P."/>
            <person name="Noriler S.A."/>
            <person name="De Oliveira A.G."/>
            <person name="Sipoli D.S."/>
        </authorList>
    </citation>
    <scope>NUCLEOTIDE SEQUENCE [LARGE SCALE GENOMIC DNA]</scope>
    <source>
        <strain evidence="3 4">LABIM189</strain>
    </source>
</reference>
<dbReference type="SUPFAM" id="SSF53383">
    <property type="entry name" value="PLP-dependent transferases"/>
    <property type="match status" value="1"/>
</dbReference>
<protein>
    <submittedName>
        <fullName evidence="3">Aminotransferase class V-fold PLP-dependent enzyme</fullName>
    </submittedName>
</protein>
<dbReference type="EMBL" id="JBDOJC010000001">
    <property type="protein sequence ID" value="MEO2216317.1"/>
    <property type="molecule type" value="Genomic_DNA"/>
</dbReference>
<evidence type="ECO:0000313" key="4">
    <source>
        <dbReference type="Proteomes" id="UP001455709"/>
    </source>
</evidence>
<keyword evidence="3" id="KW-0808">Transferase</keyword>
<name>A0ABV0F896_9NEIS</name>
<dbReference type="GO" id="GO:0008483">
    <property type="term" value="F:transaminase activity"/>
    <property type="evidence" value="ECO:0007669"/>
    <property type="project" value="UniProtKB-KW"/>
</dbReference>
<feature type="domain" description="Aminotransferase class V" evidence="2">
    <location>
        <begin position="17"/>
        <end position="100"/>
    </location>
</feature>
<dbReference type="InterPro" id="IPR000192">
    <property type="entry name" value="Aminotrans_V_dom"/>
</dbReference>
<comment type="caution">
    <text evidence="3">The sequence shown here is derived from an EMBL/GenBank/DDBJ whole genome shotgun (WGS) entry which is preliminary data.</text>
</comment>
<evidence type="ECO:0000259" key="2">
    <source>
        <dbReference type="Pfam" id="PF00266"/>
    </source>
</evidence>
<dbReference type="InterPro" id="IPR015422">
    <property type="entry name" value="PyrdxlP-dep_Trfase_small"/>
</dbReference>